<name>A0ABP4I357_9ACTN</name>
<feature type="region of interest" description="Disordered" evidence="1">
    <location>
        <begin position="1"/>
        <end position="22"/>
    </location>
</feature>
<evidence type="ECO:0000313" key="4">
    <source>
        <dbReference type="Proteomes" id="UP001500282"/>
    </source>
</evidence>
<dbReference type="PROSITE" id="PS51819">
    <property type="entry name" value="VOC"/>
    <property type="match status" value="1"/>
</dbReference>
<dbReference type="PANTHER" id="PTHR36503">
    <property type="entry name" value="BLR2520 PROTEIN"/>
    <property type="match status" value="1"/>
</dbReference>
<protein>
    <submittedName>
        <fullName evidence="3">VOC family protein</fullName>
    </submittedName>
</protein>
<keyword evidence="4" id="KW-1185">Reference proteome</keyword>
<proteinExistence type="predicted"/>
<evidence type="ECO:0000256" key="1">
    <source>
        <dbReference type="SAM" id="MobiDB-lite"/>
    </source>
</evidence>
<dbReference type="Pfam" id="PF00903">
    <property type="entry name" value="Glyoxalase"/>
    <property type="match status" value="1"/>
</dbReference>
<dbReference type="PANTHER" id="PTHR36503:SF3">
    <property type="entry name" value="BLR0126 PROTEIN"/>
    <property type="match status" value="1"/>
</dbReference>
<dbReference type="InterPro" id="IPR004360">
    <property type="entry name" value="Glyas_Fos-R_dOase_dom"/>
</dbReference>
<gene>
    <name evidence="3" type="ORF">GCM10009579_72370</name>
</gene>
<reference evidence="4" key="1">
    <citation type="journal article" date="2019" name="Int. J. Syst. Evol. Microbiol.">
        <title>The Global Catalogue of Microorganisms (GCM) 10K type strain sequencing project: providing services to taxonomists for standard genome sequencing and annotation.</title>
        <authorList>
            <consortium name="The Broad Institute Genomics Platform"/>
            <consortium name="The Broad Institute Genome Sequencing Center for Infectious Disease"/>
            <person name="Wu L."/>
            <person name="Ma J."/>
        </authorList>
    </citation>
    <scope>NUCLEOTIDE SEQUENCE [LARGE SCALE GENOMIC DNA]</scope>
    <source>
        <strain evidence="4">JCM 11448</strain>
    </source>
</reference>
<dbReference type="Proteomes" id="UP001500282">
    <property type="component" value="Unassembled WGS sequence"/>
</dbReference>
<dbReference type="SUPFAM" id="SSF54593">
    <property type="entry name" value="Glyoxalase/Bleomycin resistance protein/Dihydroxybiphenyl dioxygenase"/>
    <property type="match status" value="1"/>
</dbReference>
<accession>A0ABP4I357</accession>
<dbReference type="InterPro" id="IPR029068">
    <property type="entry name" value="Glyas_Bleomycin-R_OHBP_Dase"/>
</dbReference>
<evidence type="ECO:0000259" key="2">
    <source>
        <dbReference type="PROSITE" id="PS51819"/>
    </source>
</evidence>
<feature type="domain" description="VOC" evidence="2">
    <location>
        <begin position="31"/>
        <end position="155"/>
    </location>
</feature>
<dbReference type="EMBL" id="BAAAIH010000059">
    <property type="protein sequence ID" value="GAA1295314.1"/>
    <property type="molecule type" value="Genomic_DNA"/>
</dbReference>
<dbReference type="Gene3D" id="3.10.180.10">
    <property type="entry name" value="2,3-Dihydroxybiphenyl 1,2-Dioxygenase, domain 1"/>
    <property type="match status" value="1"/>
</dbReference>
<dbReference type="InterPro" id="IPR037523">
    <property type="entry name" value="VOC_core"/>
</dbReference>
<organism evidence="3 4">
    <name type="scientific">Streptomyces javensis</name>
    <dbReference type="NCBI Taxonomy" id="114698"/>
    <lineage>
        <taxon>Bacteria</taxon>
        <taxon>Bacillati</taxon>
        <taxon>Actinomycetota</taxon>
        <taxon>Actinomycetes</taxon>
        <taxon>Kitasatosporales</taxon>
        <taxon>Streptomycetaceae</taxon>
        <taxon>Streptomyces</taxon>
        <taxon>Streptomyces violaceusniger group</taxon>
    </lineage>
</organism>
<sequence>MNRLGPPSTGTSDSFKTGRPGAPYAPRMTARFDAIGLVVADMAASLAFYRRLGLDIPADADTQPHVEAALPGGARLMWDTVATVRSFDPEWTPPSGSHQVGLAFACDSPADVDKTYQDLVGAGVRGKLEPWDAPWGQRYATVLDPDDNGIDLFAPLPS</sequence>
<evidence type="ECO:0000313" key="3">
    <source>
        <dbReference type="EMBL" id="GAA1295314.1"/>
    </source>
</evidence>
<comment type="caution">
    <text evidence="3">The sequence shown here is derived from an EMBL/GenBank/DDBJ whole genome shotgun (WGS) entry which is preliminary data.</text>
</comment>